<sequence>MNESNNQVNDQCDSILDWCWQTMNCGQWNNVSQSIRQIYAYHRLLKAILILDNKTKLNYLDCLIEALESIDHGLIMSPDLDGKLLSTVSTLIHHNIITILDNMDNNKLQVNNNEYYNKWNKLRNIDLTSFTTSKSIKIPILNISHDCSIQRVHKMELFDFECNHLRSKVPIIITGATKDWPCFCKQRRWCIEYLLRTASFRMIPVEIGSKYTEVTWSQKLMKLIDFIDQYIFTNNQNPNEIGYMAQHNLFEQIPELENDFLIPDLCASTEVDNIDDNSLNVDINGWFGPPGTVSPLHTDPKHNLFVQVIGRKYIRLYSHETPHEQIYPYEENLLSNTSAVDLENVDTDKFNLFNQIDPSLIYECILEEGEMLYIPKQWWHFVKSLNVSFSLSFWW</sequence>
<evidence type="ECO:0000259" key="7">
    <source>
        <dbReference type="PROSITE" id="PS51184"/>
    </source>
</evidence>
<dbReference type="Pfam" id="PF13621">
    <property type="entry name" value="Cupin_8"/>
    <property type="match status" value="1"/>
</dbReference>
<protein>
    <recommendedName>
        <fullName evidence="7">JmjC domain-containing protein</fullName>
    </recommendedName>
</protein>
<feature type="domain" description="JmjC" evidence="7">
    <location>
        <begin position="242"/>
        <end position="395"/>
    </location>
</feature>
<dbReference type="PANTHER" id="PTHR12461:SF106">
    <property type="entry name" value="BIFUNCTIONAL PEPTIDASE AND ARGINYL-HYDROXYLASE JMJD5"/>
    <property type="match status" value="1"/>
</dbReference>
<accession>A0A9Q0RST3</accession>
<dbReference type="PANTHER" id="PTHR12461">
    <property type="entry name" value="HYPOXIA-INDUCIBLE FACTOR 1 ALPHA INHIBITOR-RELATED"/>
    <property type="match status" value="1"/>
</dbReference>
<comment type="subcellular location">
    <subcellularLocation>
        <location evidence="2">Nucleus</location>
    </subcellularLocation>
</comment>
<proteinExistence type="predicted"/>
<dbReference type="EMBL" id="JAPWDV010000001">
    <property type="protein sequence ID" value="KAJ6225126.1"/>
    <property type="molecule type" value="Genomic_DNA"/>
</dbReference>
<dbReference type="Proteomes" id="UP001142055">
    <property type="component" value="Chromosome 1"/>
</dbReference>
<dbReference type="Gene3D" id="2.60.120.650">
    <property type="entry name" value="Cupin"/>
    <property type="match status" value="1"/>
</dbReference>
<comment type="caution">
    <text evidence="8">The sequence shown here is derived from an EMBL/GenBank/DDBJ whole genome shotgun (WGS) entry which is preliminary data.</text>
</comment>
<name>A0A9Q0RST3_BLOTA</name>
<keyword evidence="9" id="KW-1185">Reference proteome</keyword>
<keyword evidence="5" id="KW-0408">Iron</keyword>
<evidence type="ECO:0000256" key="1">
    <source>
        <dbReference type="ARBA" id="ARBA00001954"/>
    </source>
</evidence>
<evidence type="ECO:0000256" key="2">
    <source>
        <dbReference type="ARBA" id="ARBA00004123"/>
    </source>
</evidence>
<gene>
    <name evidence="8" type="ORF">RDWZM_003671</name>
</gene>
<evidence type="ECO:0000256" key="3">
    <source>
        <dbReference type="ARBA" id="ARBA00022723"/>
    </source>
</evidence>
<evidence type="ECO:0000256" key="4">
    <source>
        <dbReference type="ARBA" id="ARBA00023002"/>
    </source>
</evidence>
<dbReference type="SUPFAM" id="SSF51197">
    <property type="entry name" value="Clavaminate synthase-like"/>
    <property type="match status" value="1"/>
</dbReference>
<keyword evidence="4" id="KW-0560">Oxidoreductase</keyword>
<dbReference type="GO" id="GO:0005634">
    <property type="term" value="C:nucleus"/>
    <property type="evidence" value="ECO:0007669"/>
    <property type="project" value="UniProtKB-SubCell"/>
</dbReference>
<comment type="cofactor">
    <cofactor evidence="1">
        <name>Fe(2+)</name>
        <dbReference type="ChEBI" id="CHEBI:29033"/>
    </cofactor>
</comment>
<evidence type="ECO:0000256" key="6">
    <source>
        <dbReference type="ARBA" id="ARBA00023242"/>
    </source>
</evidence>
<evidence type="ECO:0000313" key="9">
    <source>
        <dbReference type="Proteomes" id="UP001142055"/>
    </source>
</evidence>
<dbReference type="PROSITE" id="PS51184">
    <property type="entry name" value="JMJC"/>
    <property type="match status" value="1"/>
</dbReference>
<reference evidence="8" key="1">
    <citation type="submission" date="2022-12" db="EMBL/GenBank/DDBJ databases">
        <title>Genome assemblies of Blomia tropicalis.</title>
        <authorList>
            <person name="Cui Y."/>
        </authorList>
    </citation>
    <scope>NUCLEOTIDE SEQUENCE</scope>
    <source>
        <tissue evidence="8">Adult mites</tissue>
    </source>
</reference>
<evidence type="ECO:0000313" key="8">
    <source>
        <dbReference type="EMBL" id="KAJ6225126.1"/>
    </source>
</evidence>
<evidence type="ECO:0000256" key="5">
    <source>
        <dbReference type="ARBA" id="ARBA00023004"/>
    </source>
</evidence>
<dbReference type="InterPro" id="IPR041667">
    <property type="entry name" value="Cupin_8"/>
</dbReference>
<dbReference type="AlphaFoldDB" id="A0A9Q0RST3"/>
<dbReference type="GO" id="GO:0046872">
    <property type="term" value="F:metal ion binding"/>
    <property type="evidence" value="ECO:0007669"/>
    <property type="project" value="UniProtKB-KW"/>
</dbReference>
<keyword evidence="3" id="KW-0479">Metal-binding</keyword>
<dbReference type="OMA" id="TINHWPA"/>
<dbReference type="GO" id="GO:0051864">
    <property type="term" value="F:histone H3K36 demethylase activity"/>
    <property type="evidence" value="ECO:0007669"/>
    <property type="project" value="TreeGrafter"/>
</dbReference>
<dbReference type="SMART" id="SM00558">
    <property type="entry name" value="JmjC"/>
    <property type="match status" value="1"/>
</dbReference>
<dbReference type="InterPro" id="IPR003347">
    <property type="entry name" value="JmjC_dom"/>
</dbReference>
<organism evidence="8 9">
    <name type="scientific">Blomia tropicalis</name>
    <name type="common">Mite</name>
    <dbReference type="NCBI Taxonomy" id="40697"/>
    <lineage>
        <taxon>Eukaryota</taxon>
        <taxon>Metazoa</taxon>
        <taxon>Ecdysozoa</taxon>
        <taxon>Arthropoda</taxon>
        <taxon>Chelicerata</taxon>
        <taxon>Arachnida</taxon>
        <taxon>Acari</taxon>
        <taxon>Acariformes</taxon>
        <taxon>Sarcoptiformes</taxon>
        <taxon>Astigmata</taxon>
        <taxon>Glycyphagoidea</taxon>
        <taxon>Echimyopodidae</taxon>
        <taxon>Blomia</taxon>
    </lineage>
</organism>
<keyword evidence="6" id="KW-0539">Nucleus</keyword>